<accession>A0A2P4SA57</accession>
<dbReference type="GO" id="GO:0005634">
    <property type="term" value="C:nucleus"/>
    <property type="evidence" value="ECO:0007669"/>
    <property type="project" value="TreeGrafter"/>
</dbReference>
<dbReference type="GO" id="GO:0031048">
    <property type="term" value="P:regulatory ncRNA-mediated heterochromatin formation"/>
    <property type="evidence" value="ECO:0007669"/>
    <property type="project" value="TreeGrafter"/>
</dbReference>
<dbReference type="OrthoDB" id="421951at2759"/>
<evidence type="ECO:0000313" key="3">
    <source>
        <dbReference type="Proteomes" id="UP000237246"/>
    </source>
</evidence>
<comment type="caution">
    <text evidence="2">The sequence shown here is derived from an EMBL/GenBank/DDBJ whole genome shotgun (WGS) entry which is preliminary data.</text>
</comment>
<dbReference type="PANTHER" id="PTHR21357">
    <property type="entry name" value="FAM172 FAMILY PROTEIN HOMOLOG CG10038"/>
    <property type="match status" value="1"/>
</dbReference>
<dbReference type="AlphaFoldDB" id="A0A2P4SA57"/>
<evidence type="ECO:0000313" key="2">
    <source>
        <dbReference type="EMBL" id="POI20990.1"/>
    </source>
</evidence>
<dbReference type="Proteomes" id="UP000237246">
    <property type="component" value="Unassembled WGS sequence"/>
</dbReference>
<feature type="domain" description="Arb2" evidence="1">
    <location>
        <begin position="73"/>
        <end position="338"/>
    </location>
</feature>
<dbReference type="GO" id="GO:0035197">
    <property type="term" value="F:siRNA binding"/>
    <property type="evidence" value="ECO:0007669"/>
    <property type="project" value="TreeGrafter"/>
</dbReference>
<keyword evidence="3" id="KW-1185">Reference proteome</keyword>
<dbReference type="InterPro" id="IPR053858">
    <property type="entry name" value="Arb2_dom"/>
</dbReference>
<organism evidence="2 3">
    <name type="scientific">Bambusicola thoracicus</name>
    <name type="common">Chinese bamboo-partridge</name>
    <name type="synonym">Perdix thoracica</name>
    <dbReference type="NCBI Taxonomy" id="9083"/>
    <lineage>
        <taxon>Eukaryota</taxon>
        <taxon>Metazoa</taxon>
        <taxon>Chordata</taxon>
        <taxon>Craniata</taxon>
        <taxon>Vertebrata</taxon>
        <taxon>Euteleostomi</taxon>
        <taxon>Archelosauria</taxon>
        <taxon>Archosauria</taxon>
        <taxon>Dinosauria</taxon>
        <taxon>Saurischia</taxon>
        <taxon>Theropoda</taxon>
        <taxon>Coelurosauria</taxon>
        <taxon>Aves</taxon>
        <taxon>Neognathae</taxon>
        <taxon>Galloanserae</taxon>
        <taxon>Galliformes</taxon>
        <taxon>Phasianidae</taxon>
        <taxon>Perdicinae</taxon>
        <taxon>Bambusicola</taxon>
    </lineage>
</organism>
<gene>
    <name evidence="2" type="ORF">CIB84_015263</name>
</gene>
<sequence>MIHFIDIPKTNVRKVMEPELMWNFFHAEKLPTVPESERFSSVRMADFTGAHTWLQEGHELSLRKLVEGSGYQEELKYDFNVKGELRHLDTNESFVFNYYKNTHEKNHERYQVLGHMITQYVYELLERVCALQKVYIPSDATEDEPKSFFFMSEKALTSSSSIIVLLQDRGVFRAGQWGQKTIISDGLYHGTQIPFIKMALQRHGGVIVLNPNDNLVDLKTEREKLSFSTREESLTSLHSCQWIPRQCSSSPEEHTTYVWDHFISKSAAKNVAFIAHGYGGLVFTDLLVQRKREVMNKVFSVAFIDSMHNIQHQARNDPQIQWWIQKHCREWVSNNKPLGKAVGSLIKVNCPTVSAGTEKYTLAPSYCLHSIFKYLNSTLKAKTTTAFTRSPIATRSSESKKAGN</sequence>
<dbReference type="Pfam" id="PF22749">
    <property type="entry name" value="Arb2"/>
    <property type="match status" value="1"/>
</dbReference>
<reference evidence="2 3" key="1">
    <citation type="submission" date="2018-01" db="EMBL/GenBank/DDBJ databases">
        <title>Comparison of the Chinese Bamboo Partridge and Red Junglefowl genome sequences highlights the importance of demography in genome evolution.</title>
        <authorList>
            <person name="Tiley G.P."/>
            <person name="Kimball R.T."/>
            <person name="Braun E.L."/>
            <person name="Burleigh J.G."/>
        </authorList>
    </citation>
    <scope>NUCLEOTIDE SEQUENCE [LARGE SCALE GENOMIC DNA]</scope>
    <source>
        <strain evidence="2">RTK389</strain>
        <tissue evidence="2">Blood</tissue>
    </source>
</reference>
<evidence type="ECO:0000259" key="1">
    <source>
        <dbReference type="Pfam" id="PF22749"/>
    </source>
</evidence>
<dbReference type="EMBL" id="PPHD01075080">
    <property type="protein sequence ID" value="POI20990.1"/>
    <property type="molecule type" value="Genomic_DNA"/>
</dbReference>
<protein>
    <recommendedName>
        <fullName evidence="1">Arb2 domain-containing protein</fullName>
    </recommendedName>
</protein>
<name>A0A2P4SA57_BAMTH</name>
<dbReference type="PANTHER" id="PTHR21357:SF2">
    <property type="entry name" value="PROTEIN FAM172B-RELATED"/>
    <property type="match status" value="1"/>
</dbReference>
<proteinExistence type="predicted"/>
<dbReference type="InterPro" id="IPR048263">
    <property type="entry name" value="Arb2"/>
</dbReference>